<keyword evidence="4" id="KW-0732">Signal</keyword>
<dbReference type="NCBIfam" id="TIGR02887">
    <property type="entry name" value="spore_ger_x_C"/>
    <property type="match status" value="1"/>
</dbReference>
<evidence type="ECO:0000256" key="7">
    <source>
        <dbReference type="ARBA" id="ARBA00023288"/>
    </source>
</evidence>
<dbReference type="InterPro" id="IPR046953">
    <property type="entry name" value="Spore_GerAC-like_C"/>
</dbReference>
<dbReference type="STRING" id="930129.SAMN05216352_103128"/>
<name>A0A1G8FX56_9BACI</name>
<dbReference type="GO" id="GO:0016020">
    <property type="term" value="C:membrane"/>
    <property type="evidence" value="ECO:0007669"/>
    <property type="project" value="UniProtKB-SubCell"/>
</dbReference>
<dbReference type="RefSeq" id="WP_170031666.1">
    <property type="nucleotide sequence ID" value="NZ_FNDU01000003.1"/>
</dbReference>
<accession>A0A1G8FX56</accession>
<evidence type="ECO:0000256" key="6">
    <source>
        <dbReference type="ARBA" id="ARBA00023139"/>
    </source>
</evidence>
<gene>
    <name evidence="10" type="ORF">SAMN05216352_103128</name>
</gene>
<keyword evidence="6" id="KW-0564">Palmitate</keyword>
<dbReference type="PANTHER" id="PTHR35789:SF1">
    <property type="entry name" value="SPORE GERMINATION PROTEIN B3"/>
    <property type="match status" value="1"/>
</dbReference>
<keyword evidence="11" id="KW-1185">Reference proteome</keyword>
<evidence type="ECO:0000256" key="4">
    <source>
        <dbReference type="ARBA" id="ARBA00022729"/>
    </source>
</evidence>
<keyword evidence="3" id="KW-0309">Germination</keyword>
<dbReference type="InterPro" id="IPR008844">
    <property type="entry name" value="Spore_GerAC-like"/>
</dbReference>
<dbReference type="GO" id="GO:0009847">
    <property type="term" value="P:spore germination"/>
    <property type="evidence" value="ECO:0007669"/>
    <property type="project" value="InterPro"/>
</dbReference>
<evidence type="ECO:0000256" key="5">
    <source>
        <dbReference type="ARBA" id="ARBA00023136"/>
    </source>
</evidence>
<proteinExistence type="inferred from homology"/>
<dbReference type="Gene3D" id="6.20.190.10">
    <property type="entry name" value="Nutrient germinant receptor protein C, domain 1"/>
    <property type="match status" value="1"/>
</dbReference>
<comment type="similarity">
    <text evidence="2">Belongs to the GerABKC lipoprotein family.</text>
</comment>
<evidence type="ECO:0000313" key="10">
    <source>
        <dbReference type="EMBL" id="SDH86729.1"/>
    </source>
</evidence>
<dbReference type="PANTHER" id="PTHR35789">
    <property type="entry name" value="SPORE GERMINATION PROTEIN B3"/>
    <property type="match status" value="1"/>
</dbReference>
<keyword evidence="5" id="KW-0472">Membrane</keyword>
<evidence type="ECO:0000256" key="2">
    <source>
        <dbReference type="ARBA" id="ARBA00007886"/>
    </source>
</evidence>
<dbReference type="Gene3D" id="3.30.300.210">
    <property type="entry name" value="Nutrient germinant receptor protein C, domain 3"/>
    <property type="match status" value="1"/>
</dbReference>
<dbReference type="InterPro" id="IPR057336">
    <property type="entry name" value="GerAC_N"/>
</dbReference>
<evidence type="ECO:0000313" key="11">
    <source>
        <dbReference type="Proteomes" id="UP000199017"/>
    </source>
</evidence>
<evidence type="ECO:0000259" key="9">
    <source>
        <dbReference type="Pfam" id="PF25198"/>
    </source>
</evidence>
<evidence type="ECO:0000259" key="8">
    <source>
        <dbReference type="Pfam" id="PF05504"/>
    </source>
</evidence>
<dbReference type="Proteomes" id="UP000199017">
    <property type="component" value="Unassembled WGS sequence"/>
</dbReference>
<keyword evidence="7" id="KW-0449">Lipoprotein</keyword>
<reference evidence="10 11" key="1">
    <citation type="submission" date="2016-10" db="EMBL/GenBank/DDBJ databases">
        <authorList>
            <person name="de Groot N.N."/>
        </authorList>
    </citation>
    <scope>NUCLEOTIDE SEQUENCE [LARGE SCALE GENOMIC DNA]</scope>
    <source>
        <strain evidence="11">P4B,CCM 7963,CECT 7998,DSM 25260,IBRC-M 10614,KCTC 13821</strain>
    </source>
</reference>
<evidence type="ECO:0000256" key="1">
    <source>
        <dbReference type="ARBA" id="ARBA00004635"/>
    </source>
</evidence>
<evidence type="ECO:0000256" key="3">
    <source>
        <dbReference type="ARBA" id="ARBA00022544"/>
    </source>
</evidence>
<feature type="domain" description="Spore germination GerAC-like C-terminal" evidence="8">
    <location>
        <begin position="211"/>
        <end position="377"/>
    </location>
</feature>
<dbReference type="AlphaFoldDB" id="A0A1G8FX56"/>
<protein>
    <submittedName>
        <fullName evidence="10">Spore germination protein KC</fullName>
    </submittedName>
</protein>
<dbReference type="Pfam" id="PF05504">
    <property type="entry name" value="Spore_GerAC"/>
    <property type="match status" value="1"/>
</dbReference>
<dbReference type="Pfam" id="PF25198">
    <property type="entry name" value="Spore_GerAC_N"/>
    <property type="match status" value="1"/>
</dbReference>
<sequence>MFIKIVKTTLPFYLCLCALFLSGCWDRQEVNDLALVLATAIDKTDDNKIELSIQMVVPKSMGGGQQGSGGEGKTTTIKKATGTTIYQAMTKLQEKVPRYIFWGQNQMIIFGEKLAKEGIGKYIDFFARHPSQRIRSYIFVHEGKAIDVLDLTPGLEQMSMEVPRELARLEFGLNVTLRELLVMLGTESKSVAVPSIKVSKEPDRTLGIHLSGAAVLKNNKLTGFINNEITQGVMWLRDEIKSSSVTIKPQNADDLISFNLIRYDSELKPVIEDGKWKMIVKIVTEEEVVDNQTTLNLIDHKVAKSLEEQISNNIDKRIRLTLEQVQKKMRADVFGFAEEFHQKYPDEWSKVKNQWDELLYPELEVEIDIKTYIRRPGMSTENYKE</sequence>
<comment type="subcellular location">
    <subcellularLocation>
        <location evidence="1">Membrane</location>
        <topology evidence="1">Lipid-anchor</topology>
    </subcellularLocation>
</comment>
<feature type="domain" description="Spore germination protein N-terminal" evidence="9">
    <location>
        <begin position="26"/>
        <end position="198"/>
    </location>
</feature>
<dbReference type="InterPro" id="IPR038501">
    <property type="entry name" value="Spore_GerAC_C_sf"/>
</dbReference>
<organism evidence="10 11">
    <name type="scientific">Alteribacillus bidgolensis</name>
    <dbReference type="NCBI Taxonomy" id="930129"/>
    <lineage>
        <taxon>Bacteria</taxon>
        <taxon>Bacillati</taxon>
        <taxon>Bacillota</taxon>
        <taxon>Bacilli</taxon>
        <taxon>Bacillales</taxon>
        <taxon>Bacillaceae</taxon>
        <taxon>Alteribacillus</taxon>
    </lineage>
</organism>
<dbReference type="PROSITE" id="PS51257">
    <property type="entry name" value="PROKAR_LIPOPROTEIN"/>
    <property type="match status" value="1"/>
</dbReference>
<dbReference type="EMBL" id="FNDU01000003">
    <property type="protein sequence ID" value="SDH86729.1"/>
    <property type="molecule type" value="Genomic_DNA"/>
</dbReference>